<dbReference type="EMBL" id="CP011564">
    <property type="protein sequence ID" value="ALG82904.1"/>
    <property type="molecule type" value="Genomic_DNA"/>
</dbReference>
<dbReference type="Proteomes" id="UP000060390">
    <property type="component" value="Chromosome"/>
</dbReference>
<organism evidence="1 2">
    <name type="scientific">Halanaeroarchaeum sulfurireducens</name>
    <dbReference type="NCBI Taxonomy" id="1604004"/>
    <lineage>
        <taxon>Archaea</taxon>
        <taxon>Methanobacteriati</taxon>
        <taxon>Methanobacteriota</taxon>
        <taxon>Stenosarchaea group</taxon>
        <taxon>Halobacteria</taxon>
        <taxon>Halobacteriales</taxon>
        <taxon>Halobacteriaceae</taxon>
        <taxon>Halanaeroarchaeum</taxon>
    </lineage>
</organism>
<sequence>MIENYQDLNRDETLDAVTDFDGEHLAAFVEYEREHKDRRTVIEPLERELVNVVPIDDRQYVAGVWFDDTSEPKTVRRSTRIEQALDEGDLLEAE</sequence>
<reference evidence="2" key="1">
    <citation type="submission" date="2015-05" db="EMBL/GenBank/DDBJ databases">
        <title>Complete genome sequence of Halanaeroarchaeum sulfurireducens type strain M27-SA2, a sulfate-reducer haloarchaeon from marine anoxic lake Medee.</title>
        <authorList>
            <person name="Messina E."/>
            <person name="Kublanov I.V."/>
            <person name="Toshchakov S."/>
            <person name="Arcadi E."/>
            <person name="La Spada G."/>
            <person name="La Cono V."/>
            <person name="Yakimov M.M."/>
        </authorList>
    </citation>
    <scope>NUCLEOTIDE SEQUENCE [LARGE SCALE GENOMIC DNA]</scope>
    <source>
        <strain evidence="2">M27-SA2</strain>
    </source>
</reference>
<evidence type="ECO:0000313" key="1">
    <source>
        <dbReference type="EMBL" id="ALG82904.1"/>
    </source>
</evidence>
<gene>
    <name evidence="1" type="ORF">HLASA_2029</name>
</gene>
<reference evidence="1 2" key="2">
    <citation type="journal article" date="2016" name="Stand. Genomic Sci.">
        <title>Complete genome sequence of 'Halanaeroarchaeum sulfurireducens' M27-SA2, a sulfur-reducing and acetate-oxidizing haloarchaeon from the deep-sea hypersaline anoxic lake Medee.</title>
        <authorList>
            <person name="Messina E."/>
            <person name="Sorokin D.Y."/>
            <person name="Kublanov I.V."/>
            <person name="Toshchakov S."/>
            <person name="Lopatina A."/>
            <person name="Arcadi E."/>
            <person name="Smedile F."/>
            <person name="La Spada G."/>
            <person name="La Cono V."/>
            <person name="Yakimov M.M."/>
        </authorList>
    </citation>
    <scope>NUCLEOTIDE SEQUENCE [LARGE SCALE GENOMIC DNA]</scope>
    <source>
        <strain evidence="1 2">M27-SA2</strain>
    </source>
</reference>
<evidence type="ECO:0000313" key="2">
    <source>
        <dbReference type="Proteomes" id="UP000060390"/>
    </source>
</evidence>
<name>A0A0N9MY36_9EURY</name>
<accession>A0A0N9MY36</accession>
<protein>
    <submittedName>
        <fullName evidence="1">Uncharacterized protein</fullName>
    </submittedName>
</protein>
<dbReference type="KEGG" id="hsf:HLASA_2029"/>
<dbReference type="STRING" id="1604004.HLASA_2029"/>
<dbReference type="RefSeq" id="WP_054519911.1">
    <property type="nucleotide sequence ID" value="NZ_CP011564.1"/>
</dbReference>
<dbReference type="GeneID" id="26011362"/>
<dbReference type="AlphaFoldDB" id="A0A0N9MY36"/>
<proteinExistence type="predicted"/>